<protein>
    <recommendedName>
        <fullName evidence="2">Carboxymuconolactone decarboxylase-like domain-containing protein</fullName>
    </recommendedName>
</protein>
<evidence type="ECO:0000313" key="3">
    <source>
        <dbReference type="EMBL" id="KCZ54791.1"/>
    </source>
</evidence>
<evidence type="ECO:0000256" key="1">
    <source>
        <dbReference type="SAM" id="MobiDB-lite"/>
    </source>
</evidence>
<dbReference type="GO" id="GO:0051920">
    <property type="term" value="F:peroxiredoxin activity"/>
    <property type="evidence" value="ECO:0007669"/>
    <property type="project" value="InterPro"/>
</dbReference>
<proteinExistence type="predicted"/>
<dbReference type="RefSeq" id="WP_034795532.1">
    <property type="nucleotide sequence ID" value="NZ_AWFF01000034.1"/>
</dbReference>
<dbReference type="PATRIC" id="fig|1280946.3.peg.1693"/>
<dbReference type="PANTHER" id="PTHR34846">
    <property type="entry name" value="4-CARBOXYMUCONOLACTONE DECARBOXYLASE FAMILY PROTEIN (AFU_ORTHOLOGUE AFUA_6G11590)"/>
    <property type="match status" value="1"/>
</dbReference>
<evidence type="ECO:0000259" key="2">
    <source>
        <dbReference type="Pfam" id="PF02627"/>
    </source>
</evidence>
<accession>A0A062U382</accession>
<dbReference type="EMBL" id="AWFF01000034">
    <property type="protein sequence ID" value="KCZ54791.1"/>
    <property type="molecule type" value="Genomic_DNA"/>
</dbReference>
<dbReference type="PANTHER" id="PTHR34846:SF5">
    <property type="entry name" value="CARBOXYMUCONOLACTONE DECARBOXYLASE-LIKE DOMAIN-CONTAINING PROTEIN"/>
    <property type="match status" value="1"/>
</dbReference>
<reference evidence="3 4" key="1">
    <citation type="journal article" date="2014" name="Antonie Van Leeuwenhoek">
        <title>Hyphomonas beringensis sp. nov. and Hyphomonas chukchiensis sp. nov., isolated from surface seawater of the Bering Sea and Chukchi Sea.</title>
        <authorList>
            <person name="Li C."/>
            <person name="Lai Q."/>
            <person name="Li G."/>
            <person name="Dong C."/>
            <person name="Wang J."/>
            <person name="Liao Y."/>
            <person name="Shao Z."/>
        </authorList>
    </citation>
    <scope>NUCLEOTIDE SEQUENCE [LARGE SCALE GENOMIC DNA]</scope>
    <source>
        <strain evidence="3 4">25B14_1</strain>
    </source>
</reference>
<dbReference type="InterPro" id="IPR003779">
    <property type="entry name" value="CMD-like"/>
</dbReference>
<sequence length="218" mass="24544">MPAIKPVPRKDITNKTILAYFNHLFGPDRDPIDDPGTATGSPGDWWSVFANSEEVFEHAVAGFKLYRSPNIKLDPVLRELGQTRVGWAIGSQFVFSQHCKMLRALGLSDDKIKAVAHWQISDLFDDKERAVLAYADCLATAHGRTPFDVTEKLKTFLSDEEIMEFTYIISMYVMHAIMSRALKTEFDDRPEAIVEVDAPEGSNSADFLESRQKDKKGT</sequence>
<feature type="compositionally biased region" description="Basic and acidic residues" evidence="1">
    <location>
        <begin position="208"/>
        <end position="218"/>
    </location>
</feature>
<dbReference type="Proteomes" id="UP000027037">
    <property type="component" value="Unassembled WGS sequence"/>
</dbReference>
<dbReference type="Pfam" id="PF02627">
    <property type="entry name" value="CMD"/>
    <property type="match status" value="1"/>
</dbReference>
<dbReference type="STRING" id="1280946.HY29_13410"/>
<comment type="caution">
    <text evidence="3">The sequence shown here is derived from an EMBL/GenBank/DDBJ whole genome shotgun (WGS) entry which is preliminary data.</text>
</comment>
<dbReference type="InterPro" id="IPR029032">
    <property type="entry name" value="AhpD-like"/>
</dbReference>
<dbReference type="AlphaFoldDB" id="A0A062U382"/>
<name>A0A062U382_9PROT</name>
<feature type="domain" description="Carboxymuconolactone decarboxylase-like" evidence="2">
    <location>
        <begin position="70"/>
        <end position="136"/>
    </location>
</feature>
<dbReference type="OrthoDB" id="9801997at2"/>
<dbReference type="Gene3D" id="1.20.1290.10">
    <property type="entry name" value="AhpD-like"/>
    <property type="match status" value="1"/>
</dbReference>
<feature type="region of interest" description="Disordered" evidence="1">
    <location>
        <begin position="195"/>
        <end position="218"/>
    </location>
</feature>
<organism evidence="3 4">
    <name type="scientific">Hyphomonas beringensis</name>
    <dbReference type="NCBI Taxonomy" id="1280946"/>
    <lineage>
        <taxon>Bacteria</taxon>
        <taxon>Pseudomonadati</taxon>
        <taxon>Pseudomonadota</taxon>
        <taxon>Alphaproteobacteria</taxon>
        <taxon>Hyphomonadales</taxon>
        <taxon>Hyphomonadaceae</taxon>
        <taxon>Hyphomonas</taxon>
    </lineage>
</organism>
<dbReference type="SUPFAM" id="SSF69118">
    <property type="entry name" value="AhpD-like"/>
    <property type="match status" value="1"/>
</dbReference>
<keyword evidence="4" id="KW-1185">Reference proteome</keyword>
<evidence type="ECO:0000313" key="4">
    <source>
        <dbReference type="Proteomes" id="UP000027037"/>
    </source>
</evidence>
<dbReference type="eggNOG" id="COG2128">
    <property type="taxonomic scope" value="Bacteria"/>
</dbReference>
<gene>
    <name evidence="3" type="ORF">HY29_13410</name>
</gene>